<keyword evidence="2" id="KW-1185">Reference proteome</keyword>
<protein>
    <submittedName>
        <fullName evidence="1">Uncharacterized protein</fullName>
    </submittedName>
</protein>
<dbReference type="Proteomes" id="UP001370758">
    <property type="component" value="Unassembled WGS sequence"/>
</dbReference>
<accession>A0AAV9W5R1</accession>
<evidence type="ECO:0000313" key="2">
    <source>
        <dbReference type="Proteomes" id="UP001370758"/>
    </source>
</evidence>
<sequence length="140" mass="15658">MAATRINSIYAHWTWGLPVDALTNTEETYPYRSPRLAIPERNMHDRKRELLELLATGSVPAEQLENVRGVISDIDAGKVGDYYVDGKAVDGLGELFLSRRDGGPGKAVWKEIQLVKVTEEVSRVVRPKWTAIVIHDDESA</sequence>
<dbReference type="EMBL" id="JAVHJL010000006">
    <property type="protein sequence ID" value="KAK6501893.1"/>
    <property type="molecule type" value="Genomic_DNA"/>
</dbReference>
<organism evidence="1 2">
    <name type="scientific">Arthrobotrys musiformis</name>
    <dbReference type="NCBI Taxonomy" id="47236"/>
    <lineage>
        <taxon>Eukaryota</taxon>
        <taxon>Fungi</taxon>
        <taxon>Dikarya</taxon>
        <taxon>Ascomycota</taxon>
        <taxon>Pezizomycotina</taxon>
        <taxon>Orbiliomycetes</taxon>
        <taxon>Orbiliales</taxon>
        <taxon>Orbiliaceae</taxon>
        <taxon>Arthrobotrys</taxon>
    </lineage>
</organism>
<dbReference type="AlphaFoldDB" id="A0AAV9W5R1"/>
<reference evidence="1 2" key="1">
    <citation type="submission" date="2023-08" db="EMBL/GenBank/DDBJ databases">
        <authorList>
            <person name="Palmer J.M."/>
        </authorList>
    </citation>
    <scope>NUCLEOTIDE SEQUENCE [LARGE SCALE GENOMIC DNA]</scope>
    <source>
        <strain evidence="1 2">TWF481</strain>
    </source>
</reference>
<name>A0AAV9W5R1_9PEZI</name>
<proteinExistence type="predicted"/>
<comment type="caution">
    <text evidence="1">The sequence shown here is derived from an EMBL/GenBank/DDBJ whole genome shotgun (WGS) entry which is preliminary data.</text>
</comment>
<evidence type="ECO:0000313" key="1">
    <source>
        <dbReference type="EMBL" id="KAK6501893.1"/>
    </source>
</evidence>
<gene>
    <name evidence="1" type="ORF">TWF481_009712</name>
</gene>